<dbReference type="InterPro" id="IPR038917">
    <property type="entry name" value="Malonyl_CoA_deC"/>
</dbReference>
<dbReference type="AlphaFoldDB" id="A0A1V8RM24"/>
<dbReference type="Pfam" id="PF17408">
    <property type="entry name" value="MCD_N"/>
    <property type="match status" value="1"/>
</dbReference>
<dbReference type="Pfam" id="PF05292">
    <property type="entry name" value="MCD"/>
    <property type="match status" value="1"/>
</dbReference>
<gene>
    <name evidence="3" type="ORF">BFN67_05205</name>
</gene>
<dbReference type="OrthoDB" id="5292736at2"/>
<protein>
    <submittedName>
        <fullName evidence="3">Decarboxylase</fullName>
    </submittedName>
</protein>
<dbReference type="InterPro" id="IPR035372">
    <property type="entry name" value="MCD_N"/>
</dbReference>
<name>A0A1V8RM24_9HYPH</name>
<dbReference type="InterPro" id="IPR042303">
    <property type="entry name" value="Malonyl_CoA_deC_C_sf"/>
</dbReference>
<dbReference type="EMBL" id="MDET01000034">
    <property type="protein sequence ID" value="OQM74248.1"/>
    <property type="molecule type" value="Genomic_DNA"/>
</dbReference>
<dbReference type="STRING" id="1873176.BFN67_05205"/>
<dbReference type="InterPro" id="IPR038351">
    <property type="entry name" value="MCD_N_sf"/>
</dbReference>
<dbReference type="GO" id="GO:0006633">
    <property type="term" value="P:fatty acid biosynthetic process"/>
    <property type="evidence" value="ECO:0007669"/>
    <property type="project" value="InterPro"/>
</dbReference>
<keyword evidence="4" id="KW-1185">Reference proteome</keyword>
<evidence type="ECO:0000259" key="1">
    <source>
        <dbReference type="Pfam" id="PF05292"/>
    </source>
</evidence>
<dbReference type="GO" id="GO:0050080">
    <property type="term" value="F:malonyl-CoA decarboxylase activity"/>
    <property type="evidence" value="ECO:0007669"/>
    <property type="project" value="InterPro"/>
</dbReference>
<evidence type="ECO:0000259" key="2">
    <source>
        <dbReference type="Pfam" id="PF17408"/>
    </source>
</evidence>
<dbReference type="InterPro" id="IPR007956">
    <property type="entry name" value="Malonyl_CoA_deC_C"/>
</dbReference>
<accession>A0A1V8RM24</accession>
<dbReference type="Proteomes" id="UP000191905">
    <property type="component" value="Unassembled WGS sequence"/>
</dbReference>
<organism evidence="3 4">
    <name type="scientific">Manganibacter manganicus</name>
    <dbReference type="NCBI Taxonomy" id="1873176"/>
    <lineage>
        <taxon>Bacteria</taxon>
        <taxon>Pseudomonadati</taxon>
        <taxon>Pseudomonadota</taxon>
        <taxon>Alphaproteobacteria</taxon>
        <taxon>Hyphomicrobiales</taxon>
        <taxon>Phyllobacteriaceae</taxon>
        <taxon>Manganibacter</taxon>
    </lineage>
</organism>
<dbReference type="PANTHER" id="PTHR28641:SF1">
    <property type="entry name" value="MALONYL-COA DECARBOXYLASE, MITOCHONDRIAL"/>
    <property type="match status" value="1"/>
</dbReference>
<evidence type="ECO:0000313" key="4">
    <source>
        <dbReference type="Proteomes" id="UP000191905"/>
    </source>
</evidence>
<dbReference type="PANTHER" id="PTHR28641">
    <property type="match status" value="1"/>
</dbReference>
<reference evidence="3 4" key="1">
    <citation type="journal article" date="2016" name="Int. J. Syst. Evol. Microbiol.">
        <title>Pseudaminobacter manganicus sp. nov., isolated from sludge of a manganese mine.</title>
        <authorList>
            <person name="Li J."/>
            <person name="Huang J."/>
            <person name="Liao S."/>
            <person name="Wang G."/>
        </authorList>
    </citation>
    <scope>NUCLEOTIDE SEQUENCE [LARGE SCALE GENOMIC DNA]</scope>
    <source>
        <strain evidence="3 4">JH-7</strain>
    </source>
</reference>
<feature type="domain" description="Malonyl-CoA decarboxylase C-terminal" evidence="1">
    <location>
        <begin position="173"/>
        <end position="417"/>
    </location>
</feature>
<comment type="caution">
    <text evidence="3">The sequence shown here is derived from an EMBL/GenBank/DDBJ whole genome shotgun (WGS) entry which is preliminary data.</text>
</comment>
<sequence length="459" mass="50396">MVTDLSHGTGDVSRTSFLQDLLATIIERAVPRTASNDRRSLRELCAALISERGEASGFSLATAILDRYEKASPEDKAAFFKLLTESHDLDAEAVIAAATAYKAAPDADILARILNAAEAPRQELLRRLNRLPGATGRLVAMRGDLLSLTRDNPSFRRADLDFQHLFMSWFNRGFLVLRRIDWSTPANILEKIIAYEAVHTINDWDELRRRLQPSDRHCFAFFHPAMPDEPLIFVEVALTGEIPGSIDALLSEEREPIAETEATTAVFYSISNCQKGLAGISFGNFLIKQVATDLMQSLPNLKTFVTLSPVPGLTRWMRQEAQAGEGTEQGEAERGALLTRLAEAKSAVNVQTDGPALAALAAEYLLWAKRADGLPLDPVARFHFGNGASLEAIHPGADLSAKGLGQSCGVMVNYRYDLKTVEANHEQFAHRGEVATTRAIKSLLGPERTKHASRRSDHA</sequence>
<proteinExistence type="predicted"/>
<evidence type="ECO:0000313" key="3">
    <source>
        <dbReference type="EMBL" id="OQM74248.1"/>
    </source>
</evidence>
<dbReference type="Gene3D" id="1.20.140.90">
    <property type="entry name" value="Malonyl-CoA decarboxylase, oligemerization domain"/>
    <property type="match status" value="1"/>
</dbReference>
<feature type="domain" description="Malonyl-CoA decarboxylase N-terminal" evidence="2">
    <location>
        <begin position="90"/>
        <end position="170"/>
    </location>
</feature>
<dbReference type="Gene3D" id="3.40.630.150">
    <property type="entry name" value="Malonyl-CoA decarboxylase, catalytic domain"/>
    <property type="match status" value="1"/>
</dbReference>